<sequence>MSNNSNLNLIMTGVSLMGGGLLSAPAQADFIKDSKADLELKNYYFNRDYREDAGQSKREEWAQGFILNLKSGFTEGTVGFGVDAVGMLGLKLDSSPDRSGSGLLSRDNEAEPGKPSYAKRAHDEYSKLGVTGKMRIAKSELRTGYLLPDLPTLQPNTSRLFPQSFRGTQVTSADIKDLTLIGGQIDRTKQRESTDYEEMGLTSQSGAYKSSAKSDEFNFVGGDYKFNPNLTLTYHFAQLEDIYQQHYVGLKNSFALGGGTLKTDIRYFDADKAGAGLAGKVDNRALSTRMAYSYKGHSLGGGYQEQYGDTPFTYVDGTNTYLFSEYQLSNFSQTNERVWHARYDFDFAVLGVPGLTFSTRWAKGDQAEVLGFAGEGREWERDIDLGYVFQSGALKGVSLRWRNGLSKANYLRDMNENRVIVGYTVALW</sequence>
<evidence type="ECO:0000256" key="3">
    <source>
        <dbReference type="ARBA" id="ARBA00022729"/>
    </source>
</evidence>
<dbReference type="GO" id="GO:0016020">
    <property type="term" value="C:membrane"/>
    <property type="evidence" value="ECO:0007669"/>
    <property type="project" value="InterPro"/>
</dbReference>
<dbReference type="Proteomes" id="UP000326018">
    <property type="component" value="Unassembled WGS sequence"/>
</dbReference>
<dbReference type="Pfam" id="PF03573">
    <property type="entry name" value="OprD"/>
    <property type="match status" value="1"/>
</dbReference>
<dbReference type="RefSeq" id="WP_150702484.1">
    <property type="nucleotide sequence ID" value="NZ_CABVIB010000010.1"/>
</dbReference>
<evidence type="ECO:0000313" key="5">
    <source>
        <dbReference type="EMBL" id="VVN97508.1"/>
    </source>
</evidence>
<keyword evidence="2" id="KW-0813">Transport</keyword>
<dbReference type="InterPro" id="IPR005318">
    <property type="entry name" value="OM_porin_bac"/>
</dbReference>
<organism evidence="5 6">
    <name type="scientific">Pseudomonas fluorescens</name>
    <dbReference type="NCBI Taxonomy" id="294"/>
    <lineage>
        <taxon>Bacteria</taxon>
        <taxon>Pseudomonadati</taxon>
        <taxon>Pseudomonadota</taxon>
        <taxon>Gammaproteobacteria</taxon>
        <taxon>Pseudomonadales</taxon>
        <taxon>Pseudomonadaceae</taxon>
        <taxon>Pseudomonas</taxon>
    </lineage>
</organism>
<dbReference type="InterPro" id="IPR023614">
    <property type="entry name" value="Porin_dom_sf"/>
</dbReference>
<feature type="region of interest" description="Disordered" evidence="4">
    <location>
        <begin position="96"/>
        <end position="122"/>
    </location>
</feature>
<evidence type="ECO:0000256" key="4">
    <source>
        <dbReference type="SAM" id="MobiDB-lite"/>
    </source>
</evidence>
<evidence type="ECO:0000256" key="2">
    <source>
        <dbReference type="ARBA" id="ARBA00022448"/>
    </source>
</evidence>
<accession>A0A5E7BZ54</accession>
<dbReference type="OrthoDB" id="6759120at2"/>
<dbReference type="EMBL" id="CABVIB010000010">
    <property type="protein sequence ID" value="VVN97508.1"/>
    <property type="molecule type" value="Genomic_DNA"/>
</dbReference>
<dbReference type="GO" id="GO:0015288">
    <property type="term" value="F:porin activity"/>
    <property type="evidence" value="ECO:0007669"/>
    <property type="project" value="TreeGrafter"/>
</dbReference>
<dbReference type="Gene3D" id="2.40.160.10">
    <property type="entry name" value="Porin"/>
    <property type="match status" value="1"/>
</dbReference>
<dbReference type="AlphaFoldDB" id="A0A5E7BZ54"/>
<comment type="similarity">
    <text evidence="1">Belongs to the outer membrane porin (Opr) (TC 1.B.25) family.</text>
</comment>
<protein>
    <submittedName>
        <fullName evidence="5">Porin-like protein NicP</fullName>
    </submittedName>
</protein>
<dbReference type="PANTHER" id="PTHR34596:SF2">
    <property type="entry name" value="CHITOPORIN"/>
    <property type="match status" value="1"/>
</dbReference>
<keyword evidence="3" id="KW-0732">Signal</keyword>
<reference evidence="5 6" key="1">
    <citation type="submission" date="2019-09" db="EMBL/GenBank/DDBJ databases">
        <authorList>
            <person name="Chandra G."/>
            <person name="Truman W A."/>
        </authorList>
    </citation>
    <scope>NUCLEOTIDE SEQUENCE [LARGE SCALE GENOMIC DNA]</scope>
    <source>
        <strain evidence="5">PS712</strain>
    </source>
</reference>
<name>A0A5E7BZ54_PSEFL</name>
<proteinExistence type="inferred from homology"/>
<gene>
    <name evidence="5" type="primary">nicP_9</name>
    <name evidence="5" type="ORF">PS712_02391</name>
</gene>
<dbReference type="PANTHER" id="PTHR34596">
    <property type="entry name" value="CHITOPORIN"/>
    <property type="match status" value="1"/>
</dbReference>
<evidence type="ECO:0000256" key="1">
    <source>
        <dbReference type="ARBA" id="ARBA00009075"/>
    </source>
</evidence>
<evidence type="ECO:0000313" key="6">
    <source>
        <dbReference type="Proteomes" id="UP000326018"/>
    </source>
</evidence>